<keyword evidence="2" id="KW-1185">Reference proteome</keyword>
<dbReference type="Proteomes" id="UP000191500">
    <property type="component" value="Unassembled WGS sequence"/>
</dbReference>
<dbReference type="AlphaFoldDB" id="A0A1V6U8W6"/>
<accession>A0A1V6U8W6</accession>
<comment type="caution">
    <text evidence="1">The sequence shown here is derived from an EMBL/GenBank/DDBJ whole genome shotgun (WGS) entry which is preliminary data.</text>
</comment>
<dbReference type="EMBL" id="MDDG01000021">
    <property type="protein sequence ID" value="OQE34333.1"/>
    <property type="molecule type" value="Genomic_DNA"/>
</dbReference>
<sequence length="106" mass="12834">MSAVVDEFGEGVSTEIRMFLPETEGKWGKLTYRHSIDVLARYSLIKRVHGEWPGTIMHGLVQWRGIHRDQNQQWEWWYTKFVLATCSQIKEEDHQPQFRRHRMFRM</sequence>
<dbReference type="STRING" id="36646.A0A1V6U8W6"/>
<proteinExistence type="predicted"/>
<reference evidence="2" key="1">
    <citation type="journal article" date="2017" name="Nat. Microbiol.">
        <title>Global analysis of biosynthetic gene clusters reveals vast potential of secondary metabolite production in Penicillium species.</title>
        <authorList>
            <person name="Nielsen J.C."/>
            <person name="Grijseels S."/>
            <person name="Prigent S."/>
            <person name="Ji B."/>
            <person name="Dainat J."/>
            <person name="Nielsen K.F."/>
            <person name="Frisvad J.C."/>
            <person name="Workman M."/>
            <person name="Nielsen J."/>
        </authorList>
    </citation>
    <scope>NUCLEOTIDE SEQUENCE [LARGE SCALE GENOMIC DNA]</scope>
    <source>
        <strain evidence="2">IBT 31321</strain>
    </source>
</reference>
<gene>
    <name evidence="1" type="ORF">PENCOP_c021G00494</name>
</gene>
<evidence type="ECO:0000313" key="2">
    <source>
        <dbReference type="Proteomes" id="UP000191500"/>
    </source>
</evidence>
<protein>
    <submittedName>
        <fullName evidence="1">Uncharacterized protein</fullName>
    </submittedName>
</protein>
<organism evidence="1 2">
    <name type="scientific">Penicillium coprophilum</name>
    <dbReference type="NCBI Taxonomy" id="36646"/>
    <lineage>
        <taxon>Eukaryota</taxon>
        <taxon>Fungi</taxon>
        <taxon>Dikarya</taxon>
        <taxon>Ascomycota</taxon>
        <taxon>Pezizomycotina</taxon>
        <taxon>Eurotiomycetes</taxon>
        <taxon>Eurotiomycetidae</taxon>
        <taxon>Eurotiales</taxon>
        <taxon>Aspergillaceae</taxon>
        <taxon>Penicillium</taxon>
    </lineage>
</organism>
<evidence type="ECO:0000313" key="1">
    <source>
        <dbReference type="EMBL" id="OQE34333.1"/>
    </source>
</evidence>
<name>A0A1V6U8W6_9EURO</name>